<feature type="transmembrane region" description="Helical" evidence="9">
    <location>
        <begin position="223"/>
        <end position="252"/>
    </location>
</feature>
<dbReference type="Pfam" id="PF00999">
    <property type="entry name" value="Na_H_Exchanger"/>
    <property type="match status" value="1"/>
</dbReference>
<evidence type="ECO:0000256" key="7">
    <source>
        <dbReference type="ARBA" id="ARBA00023065"/>
    </source>
</evidence>
<evidence type="ECO:0000256" key="3">
    <source>
        <dbReference type="ARBA" id="ARBA00022449"/>
    </source>
</evidence>
<accession>A0A9W6GKJ3</accession>
<evidence type="ECO:0000259" key="10">
    <source>
        <dbReference type="PROSITE" id="PS51202"/>
    </source>
</evidence>
<evidence type="ECO:0000256" key="5">
    <source>
        <dbReference type="ARBA" id="ARBA00022692"/>
    </source>
</evidence>
<keyword evidence="5 9" id="KW-0812">Transmembrane</keyword>
<dbReference type="GO" id="GO:0015297">
    <property type="term" value="F:antiporter activity"/>
    <property type="evidence" value="ECO:0007669"/>
    <property type="project" value="UniProtKB-KW"/>
</dbReference>
<dbReference type="NCBIfam" id="NF003716">
    <property type="entry name" value="PRK05326.1-3"/>
    <property type="match status" value="1"/>
</dbReference>
<dbReference type="PANTHER" id="PTHR32507">
    <property type="entry name" value="NA(+)/H(+) ANTIPORTER 1"/>
    <property type="match status" value="1"/>
</dbReference>
<feature type="transmembrane region" description="Helical" evidence="9">
    <location>
        <begin position="116"/>
        <end position="143"/>
    </location>
</feature>
<feature type="transmembrane region" description="Helical" evidence="9">
    <location>
        <begin position="164"/>
        <end position="182"/>
    </location>
</feature>
<evidence type="ECO:0000313" key="12">
    <source>
        <dbReference type="Proteomes" id="UP001144471"/>
    </source>
</evidence>
<comment type="caution">
    <text evidence="11">The sequence shown here is derived from an EMBL/GenBank/DDBJ whole genome shotgun (WGS) entry which is preliminary data.</text>
</comment>
<proteinExistence type="predicted"/>
<dbReference type="RefSeq" id="WP_281834002.1">
    <property type="nucleotide sequence ID" value="NZ_BSDY01000004.1"/>
</dbReference>
<evidence type="ECO:0000256" key="4">
    <source>
        <dbReference type="ARBA" id="ARBA00022475"/>
    </source>
</evidence>
<name>A0A9W6GKJ3_9FUSO</name>
<keyword evidence="3" id="KW-0050">Antiport</keyword>
<dbReference type="Gene3D" id="1.20.1530.20">
    <property type="match status" value="1"/>
</dbReference>
<dbReference type="Pfam" id="PF02080">
    <property type="entry name" value="TrkA_C"/>
    <property type="match status" value="1"/>
</dbReference>
<dbReference type="NCBIfam" id="NF003715">
    <property type="entry name" value="PRK05326.1-2"/>
    <property type="match status" value="1"/>
</dbReference>
<keyword evidence="2" id="KW-0813">Transport</keyword>
<feature type="transmembrane region" description="Helical" evidence="9">
    <location>
        <begin position="32"/>
        <end position="52"/>
    </location>
</feature>
<evidence type="ECO:0000256" key="1">
    <source>
        <dbReference type="ARBA" id="ARBA00004651"/>
    </source>
</evidence>
<evidence type="ECO:0000256" key="9">
    <source>
        <dbReference type="SAM" id="Phobius"/>
    </source>
</evidence>
<dbReference type="InterPro" id="IPR036721">
    <property type="entry name" value="RCK_C_sf"/>
</dbReference>
<feature type="transmembrane region" description="Helical" evidence="9">
    <location>
        <begin position="297"/>
        <end position="321"/>
    </location>
</feature>
<protein>
    <submittedName>
        <fullName evidence="11">K+/H+ antiporter</fullName>
    </submittedName>
</protein>
<dbReference type="GO" id="GO:0005886">
    <property type="term" value="C:plasma membrane"/>
    <property type="evidence" value="ECO:0007669"/>
    <property type="project" value="UniProtKB-SubCell"/>
</dbReference>
<keyword evidence="7" id="KW-0406">Ion transport</keyword>
<feature type="transmembrane region" description="Helical" evidence="9">
    <location>
        <begin position="188"/>
        <end position="211"/>
    </location>
</feature>
<feature type="transmembrane region" description="Helical" evidence="9">
    <location>
        <begin position="272"/>
        <end position="290"/>
    </location>
</feature>
<evidence type="ECO:0000256" key="6">
    <source>
        <dbReference type="ARBA" id="ARBA00022989"/>
    </source>
</evidence>
<evidence type="ECO:0000256" key="2">
    <source>
        <dbReference type="ARBA" id="ARBA00022448"/>
    </source>
</evidence>
<sequence>MTIEKVCIILGVLILSSIFSLKLSKKFNIPTLIIYLGIGMLAGSEGIGGIAFDNAPLAQFIGSLALCIILFSGAFNTNIGEIRDIKKEGLALAVIGVFLNTLFVAVPIYFFTPFEFLQALLFGAIVSSTDASAVMSIIGFSGLNIRKKVGGILKLESGTNDPMANVLIILLLGVISSGRFSFPRAVLFLIAQVGLGILCGYLIFRLALLVLERFELKMQELHQLIIVGFLLTTYGLTNLVGGNGFMAIYILGLSLGNSPLRYRKNMNRFFSSLSWFVEVGMFVMLGLLVFPMQLMEIWRVGVLVSIVLIFLARPLSVFLTLMGSRVENREKLFISWGGLKGAVPIIFATFPLIEGVENSELIFNLVFFVVVISVIFQGVTLPFMSWYLGLESHEESPFQEGDLEKMEYLEERVVKIRVSSEGILAGRRVHELNLPREILLILINRQGDNLLPRGNTLIREEDELYLLSDNLHTVRSYFSHTEDIVN</sequence>
<dbReference type="PANTHER" id="PTHR32507:SF7">
    <property type="entry name" value="K(+)_H(+) ANTIPORTER NHAP2"/>
    <property type="match status" value="1"/>
</dbReference>
<dbReference type="InterPro" id="IPR006153">
    <property type="entry name" value="Cation/H_exchanger_TM"/>
</dbReference>
<dbReference type="PROSITE" id="PS51202">
    <property type="entry name" value="RCK_C"/>
    <property type="match status" value="1"/>
</dbReference>
<dbReference type="EMBL" id="BSDY01000004">
    <property type="protein sequence ID" value="GLI55496.1"/>
    <property type="molecule type" value="Genomic_DNA"/>
</dbReference>
<gene>
    <name evidence="11" type="ORF">PM10SUCC1_10100</name>
</gene>
<keyword evidence="12" id="KW-1185">Reference proteome</keyword>
<dbReference type="InterPro" id="IPR006037">
    <property type="entry name" value="RCK_C"/>
</dbReference>
<reference evidence="11" key="1">
    <citation type="submission" date="2022-12" db="EMBL/GenBank/DDBJ databases">
        <title>Reference genome sequencing for broad-spectrum identification of bacterial and archaeal isolates by mass spectrometry.</title>
        <authorList>
            <person name="Sekiguchi Y."/>
            <person name="Tourlousse D.M."/>
        </authorList>
    </citation>
    <scope>NUCLEOTIDE SEQUENCE</scope>
    <source>
        <strain evidence="11">10succ1</strain>
    </source>
</reference>
<comment type="subcellular location">
    <subcellularLocation>
        <location evidence="1">Cell membrane</location>
        <topology evidence="1">Multi-pass membrane protein</topology>
    </subcellularLocation>
</comment>
<feature type="transmembrane region" description="Helical" evidence="9">
    <location>
        <begin position="365"/>
        <end position="388"/>
    </location>
</feature>
<feature type="transmembrane region" description="Helical" evidence="9">
    <location>
        <begin position="333"/>
        <end position="353"/>
    </location>
</feature>
<dbReference type="Proteomes" id="UP001144471">
    <property type="component" value="Unassembled WGS sequence"/>
</dbReference>
<dbReference type="GO" id="GO:0006813">
    <property type="term" value="P:potassium ion transport"/>
    <property type="evidence" value="ECO:0007669"/>
    <property type="project" value="InterPro"/>
</dbReference>
<evidence type="ECO:0000256" key="8">
    <source>
        <dbReference type="ARBA" id="ARBA00023136"/>
    </source>
</evidence>
<dbReference type="GO" id="GO:1902600">
    <property type="term" value="P:proton transmembrane transport"/>
    <property type="evidence" value="ECO:0007669"/>
    <property type="project" value="InterPro"/>
</dbReference>
<dbReference type="GO" id="GO:0008324">
    <property type="term" value="F:monoatomic cation transmembrane transporter activity"/>
    <property type="evidence" value="ECO:0007669"/>
    <property type="project" value="InterPro"/>
</dbReference>
<organism evidence="11 12">
    <name type="scientific">Propionigenium maris DSM 9537</name>
    <dbReference type="NCBI Taxonomy" id="1123000"/>
    <lineage>
        <taxon>Bacteria</taxon>
        <taxon>Fusobacteriati</taxon>
        <taxon>Fusobacteriota</taxon>
        <taxon>Fusobacteriia</taxon>
        <taxon>Fusobacteriales</taxon>
        <taxon>Fusobacteriaceae</taxon>
        <taxon>Propionigenium</taxon>
    </lineage>
</organism>
<keyword evidence="8 9" id="KW-0472">Membrane</keyword>
<evidence type="ECO:0000313" key="11">
    <source>
        <dbReference type="EMBL" id="GLI55496.1"/>
    </source>
</evidence>
<feature type="transmembrane region" description="Helical" evidence="9">
    <location>
        <begin position="58"/>
        <end position="77"/>
    </location>
</feature>
<keyword evidence="4" id="KW-1003">Cell membrane</keyword>
<dbReference type="AlphaFoldDB" id="A0A9W6GKJ3"/>
<feature type="transmembrane region" description="Helical" evidence="9">
    <location>
        <begin position="89"/>
        <end position="110"/>
    </location>
</feature>
<keyword evidence="6 9" id="KW-1133">Transmembrane helix</keyword>
<dbReference type="Gene3D" id="3.30.70.1450">
    <property type="entry name" value="Regulator of K+ conductance, C-terminal domain"/>
    <property type="match status" value="1"/>
</dbReference>
<feature type="domain" description="RCK C-terminal" evidence="10">
    <location>
        <begin position="401"/>
        <end position="483"/>
    </location>
</feature>
<dbReference type="SUPFAM" id="SSF116726">
    <property type="entry name" value="TrkA C-terminal domain-like"/>
    <property type="match status" value="1"/>
</dbReference>
<dbReference type="InterPro" id="IPR038770">
    <property type="entry name" value="Na+/solute_symporter_sf"/>
</dbReference>
<feature type="transmembrane region" description="Helical" evidence="9">
    <location>
        <begin position="6"/>
        <end position="23"/>
    </location>
</feature>